<keyword evidence="2" id="KW-1185">Reference proteome</keyword>
<protein>
    <submittedName>
        <fullName evidence="1">Uncharacterized protein</fullName>
    </submittedName>
</protein>
<dbReference type="EMBL" id="VIRS01000043">
    <property type="protein sequence ID" value="TQS40329.1"/>
    <property type="molecule type" value="Genomic_DNA"/>
</dbReference>
<reference evidence="1 2" key="1">
    <citation type="submission" date="2019-07" db="EMBL/GenBank/DDBJ databases">
        <title>Cryptosporangium phraense sp. nov., isolated from plant litter.</title>
        <authorList>
            <person name="Suriyachadkun C."/>
        </authorList>
    </citation>
    <scope>NUCLEOTIDE SEQUENCE [LARGE SCALE GENOMIC DNA]</scope>
    <source>
        <strain evidence="1 2">A-T 5661</strain>
    </source>
</reference>
<dbReference type="InParanoid" id="A0A545AG69"/>
<dbReference type="OrthoDB" id="5195961at2"/>
<dbReference type="AlphaFoldDB" id="A0A545AG69"/>
<dbReference type="RefSeq" id="WP_142709286.1">
    <property type="nucleotide sequence ID" value="NZ_VIRS01000043.1"/>
</dbReference>
<comment type="caution">
    <text evidence="1">The sequence shown here is derived from an EMBL/GenBank/DDBJ whole genome shotgun (WGS) entry which is preliminary data.</text>
</comment>
<gene>
    <name evidence="1" type="ORF">FL583_35525</name>
</gene>
<organism evidence="1 2">
    <name type="scientific">Cryptosporangium phraense</name>
    <dbReference type="NCBI Taxonomy" id="2593070"/>
    <lineage>
        <taxon>Bacteria</taxon>
        <taxon>Bacillati</taxon>
        <taxon>Actinomycetota</taxon>
        <taxon>Actinomycetes</taxon>
        <taxon>Cryptosporangiales</taxon>
        <taxon>Cryptosporangiaceae</taxon>
        <taxon>Cryptosporangium</taxon>
    </lineage>
</organism>
<proteinExistence type="predicted"/>
<evidence type="ECO:0000313" key="2">
    <source>
        <dbReference type="Proteomes" id="UP000317982"/>
    </source>
</evidence>
<dbReference type="Proteomes" id="UP000317982">
    <property type="component" value="Unassembled WGS sequence"/>
</dbReference>
<name>A0A545AG69_9ACTN</name>
<accession>A0A545AG69</accession>
<sequence length="149" mass="15865">MTNVIADDGVPVDFEPDAQHVLLTTLSAVLAGRSARPAYRIASRLLEREQQGSFDLAPGDSVLIGEAVAIGLVLEFRHSEKPPDPVAAVRWVRDQLGAEHGRRAQRVAGLLDHPDAPSWTEVQPPAEGEEPLLPALVLLLAGVAATNST</sequence>
<evidence type="ECO:0000313" key="1">
    <source>
        <dbReference type="EMBL" id="TQS40329.1"/>
    </source>
</evidence>